<evidence type="ECO:0000313" key="3">
    <source>
        <dbReference type="Proteomes" id="UP001519325"/>
    </source>
</evidence>
<sequence>MRPPEVRRYRGAHYAGRPKALPQNFNGMTPINGNKT</sequence>
<gene>
    <name evidence="2" type="ORF">BJ987_003521</name>
</gene>
<comment type="caution">
    <text evidence="2">The sequence shown here is derived from an EMBL/GenBank/DDBJ whole genome shotgun (WGS) entry which is preliminary data.</text>
</comment>
<feature type="compositionally biased region" description="Polar residues" evidence="1">
    <location>
        <begin position="23"/>
        <end position="36"/>
    </location>
</feature>
<keyword evidence="3" id="KW-1185">Reference proteome</keyword>
<accession>A0ABS4QFZ8</accession>
<reference evidence="2 3" key="1">
    <citation type="submission" date="2021-03" db="EMBL/GenBank/DDBJ databases">
        <title>Sequencing the genomes of 1000 actinobacteria strains.</title>
        <authorList>
            <person name="Klenk H.-P."/>
        </authorList>
    </citation>
    <scope>NUCLEOTIDE SEQUENCE [LARGE SCALE GENOMIC DNA]</scope>
    <source>
        <strain evidence="2 3">DSM 45516</strain>
    </source>
</reference>
<organism evidence="2 3">
    <name type="scientific">Nocardia goodfellowii</name>
    <dbReference type="NCBI Taxonomy" id="882446"/>
    <lineage>
        <taxon>Bacteria</taxon>
        <taxon>Bacillati</taxon>
        <taxon>Actinomycetota</taxon>
        <taxon>Actinomycetes</taxon>
        <taxon>Mycobacteriales</taxon>
        <taxon>Nocardiaceae</taxon>
        <taxon>Nocardia</taxon>
    </lineage>
</organism>
<dbReference type="Proteomes" id="UP001519325">
    <property type="component" value="Unassembled WGS sequence"/>
</dbReference>
<evidence type="ECO:0000256" key="1">
    <source>
        <dbReference type="SAM" id="MobiDB-lite"/>
    </source>
</evidence>
<protein>
    <submittedName>
        <fullName evidence="2">Uncharacterized protein</fullName>
    </submittedName>
</protein>
<dbReference type="EMBL" id="JAGGMR010000001">
    <property type="protein sequence ID" value="MBP2190620.1"/>
    <property type="molecule type" value="Genomic_DNA"/>
</dbReference>
<proteinExistence type="predicted"/>
<evidence type="ECO:0000313" key="2">
    <source>
        <dbReference type="EMBL" id="MBP2190620.1"/>
    </source>
</evidence>
<name>A0ABS4QFZ8_9NOCA</name>
<feature type="region of interest" description="Disordered" evidence="1">
    <location>
        <begin position="1"/>
        <end position="36"/>
    </location>
</feature>